<gene>
    <name evidence="2" type="ORF">PoB_002008800</name>
</gene>
<feature type="compositionally biased region" description="Low complexity" evidence="1">
    <location>
        <begin position="1"/>
        <end position="17"/>
    </location>
</feature>
<sequence length="80" mass="8790">MHCNASPTSSPTPCTPTVGRVGIADTEQTIEKPKSPVKELESCPAPVNKADEKVIAVVDVERVREAVHEMVREKHKRQCI</sequence>
<proteinExistence type="predicted"/>
<evidence type="ECO:0000256" key="1">
    <source>
        <dbReference type="SAM" id="MobiDB-lite"/>
    </source>
</evidence>
<dbReference type="AlphaFoldDB" id="A0AAV3ZG63"/>
<reference evidence="2 3" key="1">
    <citation type="journal article" date="2021" name="Elife">
        <title>Chloroplast acquisition without the gene transfer in kleptoplastic sea slugs, Plakobranchus ocellatus.</title>
        <authorList>
            <person name="Maeda T."/>
            <person name="Takahashi S."/>
            <person name="Yoshida T."/>
            <person name="Shimamura S."/>
            <person name="Takaki Y."/>
            <person name="Nagai Y."/>
            <person name="Toyoda A."/>
            <person name="Suzuki Y."/>
            <person name="Arimoto A."/>
            <person name="Ishii H."/>
            <person name="Satoh N."/>
            <person name="Nishiyama T."/>
            <person name="Hasebe M."/>
            <person name="Maruyama T."/>
            <person name="Minagawa J."/>
            <person name="Obokata J."/>
            <person name="Shigenobu S."/>
        </authorList>
    </citation>
    <scope>NUCLEOTIDE SEQUENCE [LARGE SCALE GENOMIC DNA]</scope>
</reference>
<organism evidence="2 3">
    <name type="scientific">Plakobranchus ocellatus</name>
    <dbReference type="NCBI Taxonomy" id="259542"/>
    <lineage>
        <taxon>Eukaryota</taxon>
        <taxon>Metazoa</taxon>
        <taxon>Spiralia</taxon>
        <taxon>Lophotrochozoa</taxon>
        <taxon>Mollusca</taxon>
        <taxon>Gastropoda</taxon>
        <taxon>Heterobranchia</taxon>
        <taxon>Euthyneura</taxon>
        <taxon>Panpulmonata</taxon>
        <taxon>Sacoglossa</taxon>
        <taxon>Placobranchoidea</taxon>
        <taxon>Plakobranchidae</taxon>
        <taxon>Plakobranchus</taxon>
    </lineage>
</organism>
<evidence type="ECO:0000313" key="3">
    <source>
        <dbReference type="Proteomes" id="UP000735302"/>
    </source>
</evidence>
<evidence type="ECO:0000313" key="2">
    <source>
        <dbReference type="EMBL" id="GFN93582.1"/>
    </source>
</evidence>
<protein>
    <submittedName>
        <fullName evidence="2">Uncharacterized protein</fullName>
    </submittedName>
</protein>
<comment type="caution">
    <text evidence="2">The sequence shown here is derived from an EMBL/GenBank/DDBJ whole genome shotgun (WGS) entry which is preliminary data.</text>
</comment>
<dbReference type="Proteomes" id="UP000735302">
    <property type="component" value="Unassembled WGS sequence"/>
</dbReference>
<feature type="region of interest" description="Disordered" evidence="1">
    <location>
        <begin position="1"/>
        <end position="20"/>
    </location>
</feature>
<keyword evidence="3" id="KW-1185">Reference proteome</keyword>
<accession>A0AAV3ZG63</accession>
<dbReference type="EMBL" id="BLXT01002362">
    <property type="protein sequence ID" value="GFN93582.1"/>
    <property type="molecule type" value="Genomic_DNA"/>
</dbReference>
<name>A0AAV3ZG63_9GAST</name>